<keyword evidence="6" id="KW-0479">Metal-binding</keyword>
<name>A0ABU8XU28_9PROT</name>
<dbReference type="PANTHER" id="PTHR33693:SF1">
    <property type="entry name" value="TYPE-4 URACIL-DNA GLYCOSYLASE"/>
    <property type="match status" value="1"/>
</dbReference>
<dbReference type="PANTHER" id="PTHR33693">
    <property type="entry name" value="TYPE-5 URACIL-DNA GLYCOSYLASE"/>
    <property type="match status" value="1"/>
</dbReference>
<feature type="compositionally biased region" description="Low complexity" evidence="12">
    <location>
        <begin position="64"/>
        <end position="83"/>
    </location>
</feature>
<dbReference type="InterPro" id="IPR036895">
    <property type="entry name" value="Uracil-DNA_glycosylase-like_sf"/>
</dbReference>
<dbReference type="CDD" id="cd10030">
    <property type="entry name" value="UDG-F4_TTUDGA_SPO1dp_like"/>
    <property type="match status" value="1"/>
</dbReference>
<dbReference type="InterPro" id="IPR005273">
    <property type="entry name" value="Ura-DNA_glyco_family4"/>
</dbReference>
<dbReference type="InterPro" id="IPR005122">
    <property type="entry name" value="Uracil-DNA_glycosylase-like"/>
</dbReference>
<evidence type="ECO:0000256" key="7">
    <source>
        <dbReference type="ARBA" id="ARBA00022763"/>
    </source>
</evidence>
<proteinExistence type="inferred from homology"/>
<dbReference type="Gene3D" id="3.40.470.10">
    <property type="entry name" value="Uracil-DNA glycosylase-like domain"/>
    <property type="match status" value="1"/>
</dbReference>
<dbReference type="Pfam" id="PF03167">
    <property type="entry name" value="UDG"/>
    <property type="match status" value="1"/>
</dbReference>
<feature type="domain" description="Uracil-DNA glycosylase-like" evidence="13">
    <location>
        <begin position="127"/>
        <end position="279"/>
    </location>
</feature>
<sequence>MQEQPPIPTAHDLDGVRRGVAAWADWYVRMGVLDGLGEIGTSRYGAAESAASAPVGIREPSAPLPSLSVPVRPGAAARGGAAPREGRDRIAHARAVAAACGSLAALEAALDRFDGCALKETATRLCFADGDPNSPLMLIGEAPGAEEDRQGKPFVGPSGQLLERMLAAIGLERSRVWITNIIFWRPPGNRPPTTTEVAICQPFLERQIELLRPRLILFLGGSAARALLEVDDGVTKLRGRRFTYRPPGSQTPVPAFVTFHPAYLLRQPLHKRLVWRDMLSLQQELERLPPER</sequence>
<evidence type="ECO:0000256" key="10">
    <source>
        <dbReference type="ARBA" id="ARBA00023014"/>
    </source>
</evidence>
<comment type="caution">
    <text evidence="14">The sequence shown here is derived from an EMBL/GenBank/DDBJ whole genome shotgun (WGS) entry which is preliminary data.</text>
</comment>
<organism evidence="14 15">
    <name type="scientific">Benzoatithermus flavus</name>
    <dbReference type="NCBI Taxonomy" id="3108223"/>
    <lineage>
        <taxon>Bacteria</taxon>
        <taxon>Pseudomonadati</taxon>
        <taxon>Pseudomonadota</taxon>
        <taxon>Alphaproteobacteria</taxon>
        <taxon>Geminicoccales</taxon>
        <taxon>Geminicoccaceae</taxon>
        <taxon>Benzoatithermus</taxon>
    </lineage>
</organism>
<evidence type="ECO:0000256" key="8">
    <source>
        <dbReference type="ARBA" id="ARBA00022801"/>
    </source>
</evidence>
<dbReference type="EMBL" id="JBBLZC010000017">
    <property type="protein sequence ID" value="MEK0084711.1"/>
    <property type="molecule type" value="Genomic_DNA"/>
</dbReference>
<keyword evidence="8 14" id="KW-0378">Hydrolase</keyword>
<evidence type="ECO:0000313" key="14">
    <source>
        <dbReference type="EMBL" id="MEK0084711.1"/>
    </source>
</evidence>
<dbReference type="Proteomes" id="UP001375743">
    <property type="component" value="Unassembled WGS sequence"/>
</dbReference>
<evidence type="ECO:0000256" key="11">
    <source>
        <dbReference type="ARBA" id="ARBA00023204"/>
    </source>
</evidence>
<comment type="similarity">
    <text evidence="2">Belongs to the uracil-DNA glycosylase (UDG) superfamily. Type 4 (UDGa) family.</text>
</comment>
<keyword evidence="10" id="KW-0411">Iron-sulfur</keyword>
<keyword evidence="15" id="KW-1185">Reference proteome</keyword>
<feature type="region of interest" description="Disordered" evidence="12">
    <location>
        <begin position="64"/>
        <end position="85"/>
    </location>
</feature>
<keyword evidence="5" id="KW-0004">4Fe-4S</keyword>
<dbReference type="InterPro" id="IPR051536">
    <property type="entry name" value="UDG_Type-4/5"/>
</dbReference>
<dbReference type="SMART" id="SM00986">
    <property type="entry name" value="UDG"/>
    <property type="match status" value="1"/>
</dbReference>
<dbReference type="SMART" id="SM00987">
    <property type="entry name" value="UreE_C"/>
    <property type="match status" value="1"/>
</dbReference>
<keyword evidence="14" id="KW-0326">Glycosidase</keyword>
<dbReference type="EC" id="3.2.2.27" evidence="3"/>
<evidence type="ECO:0000256" key="12">
    <source>
        <dbReference type="SAM" id="MobiDB-lite"/>
    </source>
</evidence>
<dbReference type="GO" id="GO:0004844">
    <property type="term" value="F:uracil DNA N-glycosylase activity"/>
    <property type="evidence" value="ECO:0007669"/>
    <property type="project" value="UniProtKB-EC"/>
</dbReference>
<keyword evidence="7" id="KW-0227">DNA damage</keyword>
<keyword evidence="9" id="KW-0408">Iron</keyword>
<evidence type="ECO:0000313" key="15">
    <source>
        <dbReference type="Proteomes" id="UP001375743"/>
    </source>
</evidence>
<evidence type="ECO:0000256" key="1">
    <source>
        <dbReference type="ARBA" id="ARBA00001400"/>
    </source>
</evidence>
<reference evidence="14 15" key="1">
    <citation type="submission" date="2024-01" db="EMBL/GenBank/DDBJ databases">
        <title>Multi-omics insights into the function and evolution of sodium benzoate biodegradation pathways in Benzoatithermus flavus gen. nov., sp. nov. from hot spring.</title>
        <authorList>
            <person name="Hu C.-J."/>
            <person name="Li W.-J."/>
        </authorList>
    </citation>
    <scope>NUCLEOTIDE SEQUENCE [LARGE SCALE GENOMIC DNA]</scope>
    <source>
        <strain evidence="14 15">SYSU G07066</strain>
    </source>
</reference>
<dbReference type="NCBIfam" id="TIGR00758">
    <property type="entry name" value="UDG_fam4"/>
    <property type="match status" value="1"/>
</dbReference>
<accession>A0ABU8XU28</accession>
<evidence type="ECO:0000256" key="3">
    <source>
        <dbReference type="ARBA" id="ARBA00012030"/>
    </source>
</evidence>
<evidence type="ECO:0000256" key="9">
    <source>
        <dbReference type="ARBA" id="ARBA00023004"/>
    </source>
</evidence>
<evidence type="ECO:0000256" key="2">
    <source>
        <dbReference type="ARBA" id="ARBA00006521"/>
    </source>
</evidence>
<dbReference type="SUPFAM" id="SSF52141">
    <property type="entry name" value="Uracil-DNA glycosylase-like"/>
    <property type="match status" value="1"/>
</dbReference>
<comment type="catalytic activity">
    <reaction evidence="1">
        <text>Hydrolyzes single-stranded DNA or mismatched double-stranded DNA and polynucleotides, releasing free uracil.</text>
        <dbReference type="EC" id="3.2.2.27"/>
    </reaction>
</comment>
<evidence type="ECO:0000256" key="5">
    <source>
        <dbReference type="ARBA" id="ARBA00022485"/>
    </source>
</evidence>
<protein>
    <recommendedName>
        <fullName evidence="4">Type-4 uracil-DNA glycosylase</fullName>
        <ecNumber evidence="3">3.2.2.27</ecNumber>
    </recommendedName>
</protein>
<gene>
    <name evidence="14" type="ORF">U1T56_16270</name>
</gene>
<evidence type="ECO:0000256" key="6">
    <source>
        <dbReference type="ARBA" id="ARBA00022723"/>
    </source>
</evidence>
<evidence type="ECO:0000256" key="4">
    <source>
        <dbReference type="ARBA" id="ARBA00019403"/>
    </source>
</evidence>
<dbReference type="RefSeq" id="WP_418160559.1">
    <property type="nucleotide sequence ID" value="NZ_JBBLZC010000017.1"/>
</dbReference>
<keyword evidence="11" id="KW-0234">DNA repair</keyword>
<evidence type="ECO:0000259" key="13">
    <source>
        <dbReference type="SMART" id="SM00986"/>
    </source>
</evidence>